<evidence type="ECO:0000256" key="1">
    <source>
        <dbReference type="ARBA" id="ARBA00010690"/>
    </source>
</evidence>
<gene>
    <name evidence="4" type="ORF">CUV01_10520</name>
</gene>
<protein>
    <submittedName>
        <fullName evidence="4">Flagellar biosynthesis protein FlhB</fullName>
    </submittedName>
</protein>
<feature type="transmembrane region" description="Helical" evidence="3">
    <location>
        <begin position="136"/>
        <end position="162"/>
    </location>
</feature>
<evidence type="ECO:0000313" key="5">
    <source>
        <dbReference type="Proteomes" id="UP000233742"/>
    </source>
</evidence>
<feature type="transmembrane region" description="Helical" evidence="3">
    <location>
        <begin position="182"/>
        <end position="209"/>
    </location>
</feature>
<dbReference type="EMBL" id="CP025408">
    <property type="protein sequence ID" value="AUH33765.1"/>
    <property type="molecule type" value="Genomic_DNA"/>
</dbReference>
<dbReference type="GO" id="GO:0005886">
    <property type="term" value="C:plasma membrane"/>
    <property type="evidence" value="ECO:0007669"/>
    <property type="project" value="TreeGrafter"/>
</dbReference>
<proteinExistence type="inferred from homology"/>
<feature type="region of interest" description="Disordered" evidence="2">
    <location>
        <begin position="1"/>
        <end position="27"/>
    </location>
</feature>
<keyword evidence="4" id="KW-0966">Cell projection</keyword>
<dbReference type="AlphaFoldDB" id="A0A2K9EQ31"/>
<evidence type="ECO:0000256" key="2">
    <source>
        <dbReference type="SAM" id="MobiDB-lite"/>
    </source>
</evidence>
<comment type="similarity">
    <text evidence="1">Belongs to the type III secretion exporter family.</text>
</comment>
<feature type="transmembrane region" description="Helical" evidence="3">
    <location>
        <begin position="37"/>
        <end position="59"/>
    </location>
</feature>
<dbReference type="Pfam" id="PF01312">
    <property type="entry name" value="Bac_export_2"/>
    <property type="match status" value="1"/>
</dbReference>
<feature type="compositionally biased region" description="Basic and acidic residues" evidence="2">
    <location>
        <begin position="7"/>
        <end position="27"/>
    </location>
</feature>
<reference evidence="4 5" key="1">
    <citation type="submission" date="2017-12" db="EMBL/GenBank/DDBJ databases">
        <authorList>
            <person name="Hurst M.R.H."/>
        </authorList>
    </citation>
    <scope>NUCLEOTIDE SEQUENCE [LARGE SCALE GENOMIC DNA]</scope>
    <source>
        <strain evidence="4 5">BM15</strain>
    </source>
</reference>
<dbReference type="GO" id="GO:0009306">
    <property type="term" value="P:protein secretion"/>
    <property type="evidence" value="ECO:0007669"/>
    <property type="project" value="InterPro"/>
</dbReference>
<dbReference type="PRINTS" id="PR00950">
    <property type="entry name" value="TYPE3IMSPROT"/>
</dbReference>
<keyword evidence="3" id="KW-1133">Transmembrane helix</keyword>
<accession>A0A2K9EQ31</accession>
<keyword evidence="5" id="KW-1185">Reference proteome</keyword>
<keyword evidence="3" id="KW-0812">Transmembrane</keyword>
<sequence length="356" mass="38533">MSGDQDQGEKQFEPTEQRLQRAREQGDVPRSTELNVAAMYAGAWLAFGIGAVFAVKSWLGMATRIMGSDGWPIGSVFAMATTLGQFASFAITLLAAVPMVFIIVALLAQRGLTFATKKLAPDIKRINPIKNAGQKFGSSGLVTFGISVGKAALVCVGGVYLFRSLFGLLENAAMAGGTAWVAGLGVILQRAFLLAIAVSAAFAVLDIAWKRFDHLRKNRMTRKEMQDEHKDSEGDPHMKAARRQRAVDIAMSQMLQDVETADVIIVNPTHYAVALKWHRGSGRAPICVAKGIDEVAARIRERASAHGVPIWSDPPSARAIHATVKLGEEIVQDHFAPVAAAIRFAEKMREKARAGW</sequence>
<dbReference type="RefSeq" id="WP_101460431.1">
    <property type="nucleotide sequence ID" value="NZ_CP025408.1"/>
</dbReference>
<organism evidence="4 5">
    <name type="scientific">Paracoccus tegillarcae</name>
    <dbReference type="NCBI Taxonomy" id="1529068"/>
    <lineage>
        <taxon>Bacteria</taxon>
        <taxon>Pseudomonadati</taxon>
        <taxon>Pseudomonadota</taxon>
        <taxon>Alphaproteobacteria</taxon>
        <taxon>Rhodobacterales</taxon>
        <taxon>Paracoccaceae</taxon>
        <taxon>Paracoccus</taxon>
    </lineage>
</organism>
<name>A0A2K9EQ31_9RHOB</name>
<dbReference type="PANTHER" id="PTHR30531">
    <property type="entry name" value="FLAGELLAR BIOSYNTHETIC PROTEIN FLHB"/>
    <property type="match status" value="1"/>
</dbReference>
<keyword evidence="4" id="KW-0969">Cilium</keyword>
<keyword evidence="3" id="KW-0472">Membrane</keyword>
<evidence type="ECO:0000256" key="3">
    <source>
        <dbReference type="SAM" id="Phobius"/>
    </source>
</evidence>
<dbReference type="Gene3D" id="3.40.1690.10">
    <property type="entry name" value="secretion proteins EscU"/>
    <property type="match status" value="1"/>
</dbReference>
<dbReference type="KEGG" id="paro:CUV01_10520"/>
<evidence type="ECO:0000313" key="4">
    <source>
        <dbReference type="EMBL" id="AUH33765.1"/>
    </source>
</evidence>
<dbReference type="PANTHER" id="PTHR30531:SF12">
    <property type="entry name" value="FLAGELLAR BIOSYNTHETIC PROTEIN FLHB"/>
    <property type="match status" value="1"/>
</dbReference>
<dbReference type="OrthoDB" id="9807950at2"/>
<keyword evidence="4" id="KW-0282">Flagellum</keyword>
<dbReference type="Proteomes" id="UP000233742">
    <property type="component" value="Chromosome"/>
</dbReference>
<dbReference type="InterPro" id="IPR029025">
    <property type="entry name" value="T3SS_substrate_exporter_C"/>
</dbReference>
<feature type="transmembrane region" description="Helical" evidence="3">
    <location>
        <begin position="97"/>
        <end position="115"/>
    </location>
</feature>
<dbReference type="SUPFAM" id="SSF160544">
    <property type="entry name" value="EscU C-terminal domain-like"/>
    <property type="match status" value="1"/>
</dbReference>
<dbReference type="InterPro" id="IPR006135">
    <property type="entry name" value="T3SS_substrate_exporter"/>
</dbReference>